<dbReference type="Proteomes" id="UP001259587">
    <property type="component" value="Unassembled WGS sequence"/>
</dbReference>
<evidence type="ECO:0000313" key="2">
    <source>
        <dbReference type="Proteomes" id="UP001259587"/>
    </source>
</evidence>
<name>A0ACC6K7E9_9PSED</name>
<sequence>MKQIKPSNYEILYFVLEQEQPRSLRPEPEPELDSPDEAKGTRSLDDDVGDGASNA</sequence>
<organism evidence="1 2">
    <name type="scientific">Pseudomonas hunanensis</name>
    <dbReference type="NCBI Taxonomy" id="1247546"/>
    <lineage>
        <taxon>Bacteria</taxon>
        <taxon>Pseudomonadati</taxon>
        <taxon>Pseudomonadota</taxon>
        <taxon>Gammaproteobacteria</taxon>
        <taxon>Pseudomonadales</taxon>
        <taxon>Pseudomonadaceae</taxon>
        <taxon>Pseudomonas</taxon>
    </lineage>
</organism>
<keyword evidence="2" id="KW-1185">Reference proteome</keyword>
<accession>A0ACC6K7E9</accession>
<proteinExistence type="predicted"/>
<gene>
    <name evidence="1" type="ORF">J2W83_003962</name>
</gene>
<evidence type="ECO:0000313" key="1">
    <source>
        <dbReference type="EMBL" id="MDR6714341.1"/>
    </source>
</evidence>
<protein>
    <submittedName>
        <fullName evidence="1">Uncharacterized protein</fullName>
    </submittedName>
</protein>
<reference evidence="1" key="1">
    <citation type="submission" date="2023-07" db="EMBL/GenBank/DDBJ databases">
        <title>Sorghum-associated microbial communities from plants grown in Nebraska, USA.</title>
        <authorList>
            <person name="Schachtman D."/>
        </authorList>
    </citation>
    <scope>NUCLEOTIDE SEQUENCE</scope>
    <source>
        <strain evidence="1">BE56</strain>
    </source>
</reference>
<comment type="caution">
    <text evidence="1">The sequence shown here is derived from an EMBL/GenBank/DDBJ whole genome shotgun (WGS) entry which is preliminary data.</text>
</comment>
<dbReference type="EMBL" id="JAVDTH010000027">
    <property type="protein sequence ID" value="MDR6714341.1"/>
    <property type="molecule type" value="Genomic_DNA"/>
</dbReference>